<protein>
    <submittedName>
        <fullName evidence="5">HAD-IA family hydrolase</fullName>
    </submittedName>
</protein>
<dbReference type="InterPro" id="IPR041492">
    <property type="entry name" value="HAD_2"/>
</dbReference>
<evidence type="ECO:0000313" key="5">
    <source>
        <dbReference type="EMBL" id="MCL6294929.1"/>
    </source>
</evidence>
<dbReference type="RefSeq" id="WP_249972709.1">
    <property type="nucleotide sequence ID" value="NZ_JAMFLZ010000003.1"/>
</dbReference>
<dbReference type="Pfam" id="PF13419">
    <property type="entry name" value="HAD_2"/>
    <property type="match status" value="1"/>
</dbReference>
<dbReference type="InterPro" id="IPR051400">
    <property type="entry name" value="HAD-like_hydrolase"/>
</dbReference>
<evidence type="ECO:0000256" key="2">
    <source>
        <dbReference type="ARBA" id="ARBA00022723"/>
    </source>
</evidence>
<dbReference type="SFLD" id="SFLDS00003">
    <property type="entry name" value="Haloacid_Dehalogenase"/>
    <property type="match status" value="1"/>
</dbReference>
<dbReference type="InterPro" id="IPR006439">
    <property type="entry name" value="HAD-SF_hydro_IA"/>
</dbReference>
<accession>A0ABT0QD60</accession>
<keyword evidence="2" id="KW-0479">Metal-binding</keyword>
<dbReference type="Gene3D" id="1.10.150.520">
    <property type="match status" value="1"/>
</dbReference>
<dbReference type="SUPFAM" id="SSF56784">
    <property type="entry name" value="HAD-like"/>
    <property type="match status" value="1"/>
</dbReference>
<gene>
    <name evidence="5" type="ORF">M3P09_07995</name>
</gene>
<evidence type="ECO:0000313" key="6">
    <source>
        <dbReference type="Proteomes" id="UP001165381"/>
    </source>
</evidence>
<dbReference type="PANTHER" id="PTHR46470:SF2">
    <property type="entry name" value="GLYCERALDEHYDE 3-PHOSPHATE PHOSPHATASE"/>
    <property type="match status" value="1"/>
</dbReference>
<dbReference type="SFLD" id="SFLDG01129">
    <property type="entry name" value="C1.5:_HAD__Beta-PGM__Phosphata"/>
    <property type="match status" value="1"/>
</dbReference>
<dbReference type="InterPro" id="IPR036412">
    <property type="entry name" value="HAD-like_sf"/>
</dbReference>
<dbReference type="InterPro" id="IPR023214">
    <property type="entry name" value="HAD_sf"/>
</dbReference>
<dbReference type="EMBL" id="JAMFLZ010000003">
    <property type="protein sequence ID" value="MCL6294929.1"/>
    <property type="molecule type" value="Genomic_DNA"/>
</dbReference>
<name>A0ABT0QD60_9FLAO</name>
<organism evidence="5 6">
    <name type="scientific">Jejuia spongiicola</name>
    <dbReference type="NCBI Taxonomy" id="2942207"/>
    <lineage>
        <taxon>Bacteria</taxon>
        <taxon>Pseudomonadati</taxon>
        <taxon>Bacteroidota</taxon>
        <taxon>Flavobacteriia</taxon>
        <taxon>Flavobacteriales</taxon>
        <taxon>Flavobacteriaceae</taxon>
        <taxon>Jejuia</taxon>
    </lineage>
</organism>
<dbReference type="Gene3D" id="3.40.50.1000">
    <property type="entry name" value="HAD superfamily/HAD-like"/>
    <property type="match status" value="1"/>
</dbReference>
<evidence type="ECO:0000256" key="1">
    <source>
        <dbReference type="ARBA" id="ARBA00001946"/>
    </source>
</evidence>
<dbReference type="NCBIfam" id="TIGR01549">
    <property type="entry name" value="HAD-SF-IA-v1"/>
    <property type="match status" value="1"/>
</dbReference>
<comment type="caution">
    <text evidence="5">The sequence shown here is derived from an EMBL/GenBank/DDBJ whole genome shotgun (WGS) entry which is preliminary data.</text>
</comment>
<dbReference type="GO" id="GO:0016787">
    <property type="term" value="F:hydrolase activity"/>
    <property type="evidence" value="ECO:0007669"/>
    <property type="project" value="UniProtKB-KW"/>
</dbReference>
<keyword evidence="6" id="KW-1185">Reference proteome</keyword>
<evidence type="ECO:0000256" key="3">
    <source>
        <dbReference type="ARBA" id="ARBA00022801"/>
    </source>
</evidence>
<dbReference type="PANTHER" id="PTHR46470">
    <property type="entry name" value="N-ACYLNEURAMINATE-9-PHOSPHATASE"/>
    <property type="match status" value="1"/>
</dbReference>
<sequence length="221" mass="25951">MKTNTVLVFDLDDTLYNEIDFLKSAFSEIALKIANEINIDYIEIFCQIQSFYYDNTNVFKETIKKYNAPFSIEELLHIYRNHKPKIKLSQDKINLLNMLKSMNISLGLLTDGRSIQQRNKIEALGLDDWFSEVVISEEFGSEKPHVENYKYFEKIFGKGKYYYIGDNIKKDFITPNSINWTTICLQDNGVNIHKQDMHFIDEKYLAKYTILKLPEVLNIVS</sequence>
<keyword evidence="4" id="KW-0460">Magnesium</keyword>
<reference evidence="5" key="1">
    <citation type="submission" date="2022-05" db="EMBL/GenBank/DDBJ databases">
        <authorList>
            <person name="Park J.-S."/>
        </authorList>
    </citation>
    <scope>NUCLEOTIDE SEQUENCE</scope>
    <source>
        <strain evidence="5">2012CJ34-3</strain>
    </source>
</reference>
<evidence type="ECO:0000256" key="4">
    <source>
        <dbReference type="ARBA" id="ARBA00022842"/>
    </source>
</evidence>
<proteinExistence type="predicted"/>
<keyword evidence="3 5" id="KW-0378">Hydrolase</keyword>
<comment type="cofactor">
    <cofactor evidence="1">
        <name>Mg(2+)</name>
        <dbReference type="ChEBI" id="CHEBI:18420"/>
    </cofactor>
</comment>
<dbReference type="Proteomes" id="UP001165381">
    <property type="component" value="Unassembled WGS sequence"/>
</dbReference>